<dbReference type="STRING" id="940190.MPTP_1519"/>
<reference evidence="1 2" key="1">
    <citation type="journal article" date="2011" name="J. Bacteriol.">
        <title>Complete genome sequence of Melissococcus plutonius ATCC 35311.</title>
        <authorList>
            <person name="Okumura K."/>
            <person name="Arai R."/>
            <person name="Okura M."/>
            <person name="Kirikae T."/>
            <person name="Takamatsu D."/>
            <person name="Osaki M."/>
            <person name="Miyoshi-Akiyama T."/>
        </authorList>
    </citation>
    <scope>NUCLEOTIDE SEQUENCE [LARGE SCALE GENOMIC DNA]</scope>
    <source>
        <strain evidence="2">ATCC 35311 / CIP 104052 / LMG 20360 / NCIMB 702443</strain>
    </source>
</reference>
<dbReference type="AlphaFoldDB" id="F3YBS0"/>
<sequence>MELGISNKSLEGVSIFGDSFSEPNETMIVEYRNEKVHFCHEHIELLSEKINDRSVTK</sequence>
<accession>F3YBS0</accession>
<dbReference type="EMBL" id="AP012200">
    <property type="protein sequence ID" value="BAK21948.1"/>
    <property type="molecule type" value="Genomic_DNA"/>
</dbReference>
<protein>
    <submittedName>
        <fullName evidence="1">Uncharacterized protein</fullName>
    </submittedName>
</protein>
<keyword evidence="2" id="KW-1185">Reference proteome</keyword>
<evidence type="ECO:0000313" key="1">
    <source>
        <dbReference type="EMBL" id="BAK21948.1"/>
    </source>
</evidence>
<organism evidence="1 2">
    <name type="scientific">Melissococcus plutonius (strain ATCC 35311 / DSM 29964 / CIP 104052 / LMG 20360 / NCIMB 702443)</name>
    <dbReference type="NCBI Taxonomy" id="940190"/>
    <lineage>
        <taxon>Bacteria</taxon>
        <taxon>Bacillati</taxon>
        <taxon>Bacillota</taxon>
        <taxon>Bacilli</taxon>
        <taxon>Lactobacillales</taxon>
        <taxon>Enterococcaceae</taxon>
        <taxon>Melissococcus</taxon>
    </lineage>
</organism>
<proteinExistence type="predicted"/>
<dbReference type="KEGG" id="mps:MPTP_1519"/>
<name>F3YBS0_MELPT</name>
<evidence type="ECO:0000313" key="2">
    <source>
        <dbReference type="Proteomes" id="UP000008456"/>
    </source>
</evidence>
<dbReference type="Proteomes" id="UP000008456">
    <property type="component" value="Chromosome"/>
</dbReference>
<dbReference type="HOGENOM" id="CLU_2991453_0_0_9"/>
<reference key="2">
    <citation type="submission" date="2011-04" db="EMBL/GenBank/DDBJ databases">
        <title>Whole genome sequence of Melissococcus plutonius ATCC 35311.</title>
        <authorList>
            <person name="Okumura K."/>
            <person name="Arai R."/>
            <person name="Osaki M."/>
            <person name="Okura M."/>
            <person name="Kirikae T."/>
            <person name="Takamatsu D."/>
            <person name="Akiyama T."/>
        </authorList>
    </citation>
    <scope>NUCLEOTIDE SEQUENCE</scope>
    <source>
        <strain>ATCC 35311</strain>
    </source>
</reference>
<gene>
    <name evidence="1" type="ordered locus">MPTP_1519</name>
</gene>